<gene>
    <name evidence="9" type="ORF">BSYN_20680</name>
</gene>
<evidence type="ECO:0000256" key="2">
    <source>
        <dbReference type="ARBA" id="ARBA00009045"/>
    </source>
</evidence>
<evidence type="ECO:0000256" key="4">
    <source>
        <dbReference type="ARBA" id="ARBA00022801"/>
    </source>
</evidence>
<evidence type="ECO:0000313" key="10">
    <source>
        <dbReference type="Proteomes" id="UP001496674"/>
    </source>
</evidence>
<evidence type="ECO:0000259" key="8">
    <source>
        <dbReference type="Pfam" id="PF01694"/>
    </source>
</evidence>
<dbReference type="InterPro" id="IPR022764">
    <property type="entry name" value="Peptidase_S54_rhomboid_dom"/>
</dbReference>
<keyword evidence="3 7" id="KW-0812">Transmembrane</keyword>
<dbReference type="Proteomes" id="UP001496674">
    <property type="component" value="Chromosome"/>
</dbReference>
<name>A0ABN6ZAY8_9BACE</name>
<dbReference type="InterPro" id="IPR035952">
    <property type="entry name" value="Rhomboid-like_sf"/>
</dbReference>
<dbReference type="SUPFAM" id="SSF144091">
    <property type="entry name" value="Rhomboid-like"/>
    <property type="match status" value="1"/>
</dbReference>
<keyword evidence="6 7" id="KW-0472">Membrane</keyword>
<dbReference type="EMBL" id="AP028055">
    <property type="protein sequence ID" value="BEG99803.1"/>
    <property type="molecule type" value="Genomic_DNA"/>
</dbReference>
<comment type="subcellular location">
    <subcellularLocation>
        <location evidence="1">Membrane</location>
        <topology evidence="1">Multi-pass membrane protein</topology>
    </subcellularLocation>
</comment>
<dbReference type="Gene3D" id="1.20.1540.10">
    <property type="entry name" value="Rhomboid-like"/>
    <property type="match status" value="1"/>
</dbReference>
<feature type="transmembrane region" description="Helical" evidence="7">
    <location>
        <begin position="155"/>
        <end position="173"/>
    </location>
</feature>
<keyword evidence="5 7" id="KW-1133">Transmembrane helix</keyword>
<sequence length="206" mass="22290">MTEILKYLIPRDEHFITSIIIDLNLIVFILMVLAGVDIMSPNGKELLQWGANLRSATTDGEWWRLFTSMFVHGGLIHLSCNIYGLVLAGLFVEPIFGRKNYLIIYIISGLLGSIASILWYNATISVGASGAIFGLYGAILGLLLTNAIPKTGKKLILSLIGFFVVINLLMGLTGGVDNAAHIGGLVSGTIIGLILYKIKNAIEELI</sequence>
<evidence type="ECO:0000256" key="3">
    <source>
        <dbReference type="ARBA" id="ARBA00022692"/>
    </source>
</evidence>
<evidence type="ECO:0000256" key="5">
    <source>
        <dbReference type="ARBA" id="ARBA00022989"/>
    </source>
</evidence>
<accession>A0ABN6ZAY8</accession>
<evidence type="ECO:0000256" key="1">
    <source>
        <dbReference type="ARBA" id="ARBA00004141"/>
    </source>
</evidence>
<evidence type="ECO:0000256" key="7">
    <source>
        <dbReference type="SAM" id="Phobius"/>
    </source>
</evidence>
<evidence type="ECO:0000313" key="9">
    <source>
        <dbReference type="EMBL" id="BEG99803.1"/>
    </source>
</evidence>
<feature type="transmembrane region" description="Helical" evidence="7">
    <location>
        <begin position="102"/>
        <end position="120"/>
    </location>
</feature>
<feature type="transmembrane region" description="Helical" evidence="7">
    <location>
        <begin position="179"/>
        <end position="196"/>
    </location>
</feature>
<dbReference type="Pfam" id="PF01694">
    <property type="entry name" value="Rhomboid"/>
    <property type="match status" value="1"/>
</dbReference>
<comment type="similarity">
    <text evidence="2">Belongs to the peptidase S54 family.</text>
</comment>
<evidence type="ECO:0000256" key="6">
    <source>
        <dbReference type="ARBA" id="ARBA00023136"/>
    </source>
</evidence>
<keyword evidence="10" id="KW-1185">Reference proteome</keyword>
<feature type="transmembrane region" description="Helical" evidence="7">
    <location>
        <begin position="15"/>
        <end position="36"/>
    </location>
</feature>
<feature type="transmembrane region" description="Helical" evidence="7">
    <location>
        <begin position="69"/>
        <end position="90"/>
    </location>
</feature>
<dbReference type="InterPro" id="IPR050925">
    <property type="entry name" value="Rhomboid_protease_S54"/>
</dbReference>
<dbReference type="PANTHER" id="PTHR43731">
    <property type="entry name" value="RHOMBOID PROTEASE"/>
    <property type="match status" value="1"/>
</dbReference>
<organism evidence="9 10">
    <name type="scientific">Bacteroides sedimenti</name>
    <dbReference type="NCBI Taxonomy" id="2136147"/>
    <lineage>
        <taxon>Bacteria</taxon>
        <taxon>Pseudomonadati</taxon>
        <taxon>Bacteroidota</taxon>
        <taxon>Bacteroidia</taxon>
        <taxon>Bacteroidales</taxon>
        <taxon>Bacteroidaceae</taxon>
        <taxon>Bacteroides</taxon>
    </lineage>
</organism>
<dbReference type="PANTHER" id="PTHR43731:SF14">
    <property type="entry name" value="PRESENILIN-ASSOCIATED RHOMBOID-LIKE PROTEIN, MITOCHONDRIAL"/>
    <property type="match status" value="1"/>
</dbReference>
<keyword evidence="4" id="KW-0378">Hydrolase</keyword>
<feature type="transmembrane region" description="Helical" evidence="7">
    <location>
        <begin position="126"/>
        <end position="148"/>
    </location>
</feature>
<proteinExistence type="inferred from homology"/>
<feature type="domain" description="Peptidase S54 rhomboid" evidence="8">
    <location>
        <begin position="60"/>
        <end position="197"/>
    </location>
</feature>
<reference evidence="9 10" key="1">
    <citation type="submission" date="2023-04" db="EMBL/GenBank/DDBJ databases">
        <title>Draft genome sequence of acteroides sedimenti strain YN3PY1.</title>
        <authorList>
            <person name="Yoshida N."/>
        </authorList>
    </citation>
    <scope>NUCLEOTIDE SEQUENCE [LARGE SCALE GENOMIC DNA]</scope>
    <source>
        <strain evidence="9 10">YN3PY1</strain>
    </source>
</reference>
<protein>
    <recommendedName>
        <fullName evidence="8">Peptidase S54 rhomboid domain-containing protein</fullName>
    </recommendedName>
</protein>